<protein>
    <recommendedName>
        <fullName evidence="1">DUF4283 domain-containing protein</fullName>
    </recommendedName>
</protein>
<evidence type="ECO:0000313" key="3">
    <source>
        <dbReference type="Proteomes" id="UP000237105"/>
    </source>
</evidence>
<name>A0A2P5BAL5_PARAD</name>
<dbReference type="EMBL" id="JXTB01000323">
    <property type="protein sequence ID" value="PON45816.1"/>
    <property type="molecule type" value="Genomic_DNA"/>
</dbReference>
<dbReference type="OrthoDB" id="1750606at2759"/>
<keyword evidence="3" id="KW-1185">Reference proteome</keyword>
<dbReference type="AlphaFoldDB" id="A0A2P5BAL5"/>
<proteinExistence type="predicted"/>
<gene>
    <name evidence="2" type="ORF">PanWU01x14_255970</name>
</gene>
<accession>A0A2P5BAL5</accession>
<dbReference type="Proteomes" id="UP000237105">
    <property type="component" value="Unassembled WGS sequence"/>
</dbReference>
<organism evidence="2 3">
    <name type="scientific">Parasponia andersonii</name>
    <name type="common">Sponia andersonii</name>
    <dbReference type="NCBI Taxonomy" id="3476"/>
    <lineage>
        <taxon>Eukaryota</taxon>
        <taxon>Viridiplantae</taxon>
        <taxon>Streptophyta</taxon>
        <taxon>Embryophyta</taxon>
        <taxon>Tracheophyta</taxon>
        <taxon>Spermatophyta</taxon>
        <taxon>Magnoliopsida</taxon>
        <taxon>eudicotyledons</taxon>
        <taxon>Gunneridae</taxon>
        <taxon>Pentapetalae</taxon>
        <taxon>rosids</taxon>
        <taxon>fabids</taxon>
        <taxon>Rosales</taxon>
        <taxon>Cannabaceae</taxon>
        <taxon>Parasponia</taxon>
    </lineage>
</organism>
<sequence>MEDEVESEAHVSFVDEVANQIDNFSIEDFSLDLEPDEKGASDLINSSIVGHFFTKKPVSNGLLRSVLGKVWKLDKGWRMREVAPNVYVFQFPYRSNVEFILENRPWSPCNGFLLLKEMPLDGLWKSANLSSTPVWLIAYGVPLRFMSDQNAGKLASLTFSKFSKRGSEE</sequence>
<feature type="domain" description="DUF4283" evidence="1">
    <location>
        <begin position="43"/>
        <end position="118"/>
    </location>
</feature>
<comment type="caution">
    <text evidence="2">The sequence shown here is derived from an EMBL/GenBank/DDBJ whole genome shotgun (WGS) entry which is preliminary data.</text>
</comment>
<dbReference type="InterPro" id="IPR025558">
    <property type="entry name" value="DUF4283"/>
</dbReference>
<evidence type="ECO:0000259" key="1">
    <source>
        <dbReference type="Pfam" id="PF14111"/>
    </source>
</evidence>
<dbReference type="Pfam" id="PF14111">
    <property type="entry name" value="DUF4283"/>
    <property type="match status" value="1"/>
</dbReference>
<reference evidence="3" key="1">
    <citation type="submission" date="2016-06" db="EMBL/GenBank/DDBJ databases">
        <title>Parallel loss of symbiosis genes in relatives of nitrogen-fixing non-legume Parasponia.</title>
        <authorList>
            <person name="Van Velzen R."/>
            <person name="Holmer R."/>
            <person name="Bu F."/>
            <person name="Rutten L."/>
            <person name="Van Zeijl A."/>
            <person name="Liu W."/>
            <person name="Santuari L."/>
            <person name="Cao Q."/>
            <person name="Sharma T."/>
            <person name="Shen D."/>
            <person name="Roswanjaya Y."/>
            <person name="Wardhani T."/>
            <person name="Kalhor M.S."/>
            <person name="Jansen J."/>
            <person name="Van den Hoogen J."/>
            <person name="Gungor B."/>
            <person name="Hartog M."/>
            <person name="Hontelez J."/>
            <person name="Verver J."/>
            <person name="Yang W.-C."/>
            <person name="Schijlen E."/>
            <person name="Repin R."/>
            <person name="Schilthuizen M."/>
            <person name="Schranz E."/>
            <person name="Heidstra R."/>
            <person name="Miyata K."/>
            <person name="Fedorova E."/>
            <person name="Kohlen W."/>
            <person name="Bisseling T."/>
            <person name="Smit S."/>
            <person name="Geurts R."/>
        </authorList>
    </citation>
    <scope>NUCLEOTIDE SEQUENCE [LARGE SCALE GENOMIC DNA]</scope>
    <source>
        <strain evidence="3">cv. WU1-14</strain>
    </source>
</reference>
<evidence type="ECO:0000313" key="2">
    <source>
        <dbReference type="EMBL" id="PON45816.1"/>
    </source>
</evidence>